<comment type="caution">
    <text evidence="1">The sequence shown here is derived from an EMBL/GenBank/DDBJ whole genome shotgun (WGS) entry which is preliminary data.</text>
</comment>
<accession>A0ABS0SVI8</accession>
<evidence type="ECO:0000313" key="2">
    <source>
        <dbReference type="Proteomes" id="UP000639859"/>
    </source>
</evidence>
<sequence length="714" mass="78118">MHTVFTIVSRNYAAMARALMESVAAADPAVRRVVVVTDAPPGGEAVKVEADAELIDVWSVPGVTPDMALYYDALEFNTSVKPFVFKALLSRPGAKSVVYLDPDILLLAPLTEVREALAHTSLALTPHLTRPLDEGFSPDDQAILQSGSFNLGFLGARPSADTLALMDWWAARCRFDCRVDFAAGLFTDQRWMDLAPGMVDSFTILRQPDLNLAYWNLPSRQLAQTPDGWTVDGRPLTFFHFSGFDPARPTRLSRYQDRIDAESHPALRALLEHYAAILVRHGHLDSRRIAYGHGFWANGAAATTRQRRTALDAARRGEPLGLPARHDARWFEGLDPHTRSVQVSRLAGTWLRESGAGSDPARIQARLASAPEDIRASQDRLALRAVSGQARAEPPQETLMLADPAGLAGSARLDAVLTSSASDPSGAGAALRAFWLGRPDLRARFESPDARFMAWCLGPESAGRRFPPRLLPAPLAETLDPTREGLAREAAILVYGLPAQERRFDVKALFDLSWRAGWPVGPALAAQRQAWGLIDEATRLPALPTALWKQRDDLQAAFPLRTLRGRLRFMRWFARVGVIETALSLDAMPATIKYHPVVLLERLRGRLHTPPAPQAPEIWVRETLSSASAAPDHAVIYVAASGVFVRDDVEIAPPGHAARVIVETAPGFALADLMALRARAIGFDRTTARWSQAERDGLLGQSVAIAFDAVEIVD</sequence>
<dbReference type="SUPFAM" id="SSF53448">
    <property type="entry name" value="Nucleotide-diphospho-sugar transferases"/>
    <property type="match status" value="1"/>
</dbReference>
<dbReference type="RefSeq" id="WP_198575238.1">
    <property type="nucleotide sequence ID" value="NZ_JADWOX010000003.1"/>
</dbReference>
<evidence type="ECO:0008006" key="3">
    <source>
        <dbReference type="Google" id="ProtNLM"/>
    </source>
</evidence>
<gene>
    <name evidence="1" type="ORF">I4Q42_06425</name>
</gene>
<name>A0ABS0SVI8_9CAUL</name>
<reference evidence="1 2" key="1">
    <citation type="submission" date="2020-11" db="EMBL/GenBank/DDBJ databases">
        <title>genome sequence of strain KACC 18849.</title>
        <authorList>
            <person name="Gao J."/>
            <person name="Zhang X."/>
        </authorList>
    </citation>
    <scope>NUCLEOTIDE SEQUENCE [LARGE SCALE GENOMIC DNA]</scope>
    <source>
        <strain evidence="1 2">KACC 18849</strain>
    </source>
</reference>
<proteinExistence type="predicted"/>
<keyword evidence="2" id="KW-1185">Reference proteome</keyword>
<dbReference type="EMBL" id="JADWOX010000003">
    <property type="protein sequence ID" value="MBI1683296.1"/>
    <property type="molecule type" value="Genomic_DNA"/>
</dbReference>
<organism evidence="1 2">
    <name type="scientific">Caulobacter hibisci</name>
    <dbReference type="NCBI Taxonomy" id="2035993"/>
    <lineage>
        <taxon>Bacteria</taxon>
        <taxon>Pseudomonadati</taxon>
        <taxon>Pseudomonadota</taxon>
        <taxon>Alphaproteobacteria</taxon>
        <taxon>Caulobacterales</taxon>
        <taxon>Caulobacteraceae</taxon>
        <taxon>Caulobacter</taxon>
    </lineage>
</organism>
<protein>
    <recommendedName>
        <fullName evidence="3">Glycosyl transferase family 8</fullName>
    </recommendedName>
</protein>
<dbReference type="InterPro" id="IPR029044">
    <property type="entry name" value="Nucleotide-diphossugar_trans"/>
</dbReference>
<evidence type="ECO:0000313" key="1">
    <source>
        <dbReference type="EMBL" id="MBI1683296.1"/>
    </source>
</evidence>
<dbReference type="Proteomes" id="UP000639859">
    <property type="component" value="Unassembled WGS sequence"/>
</dbReference>
<dbReference type="Gene3D" id="3.90.550.10">
    <property type="entry name" value="Spore Coat Polysaccharide Biosynthesis Protein SpsA, Chain A"/>
    <property type="match status" value="1"/>
</dbReference>